<dbReference type="Proteomes" id="UP000005947">
    <property type="component" value="Unassembled WGS sequence"/>
</dbReference>
<dbReference type="AlphaFoldDB" id="F1T6A8"/>
<reference evidence="1 2" key="1">
    <citation type="submission" date="2011-02" db="EMBL/GenBank/DDBJ databases">
        <authorList>
            <person name="Muzny D."/>
            <person name="Qin X."/>
            <person name="Buhay C."/>
            <person name="Dugan-Rocha S."/>
            <person name="Ding Y."/>
            <person name="Chen G."/>
            <person name="Hawes A."/>
            <person name="Holder M."/>
            <person name="Jhangiani S."/>
            <person name="Johnson A."/>
            <person name="Khan Z."/>
            <person name="Li Z."/>
            <person name="Liu W."/>
            <person name="Liu X."/>
            <person name="Perez L."/>
            <person name="Shen H."/>
            <person name="Wang Q."/>
            <person name="Watt J."/>
            <person name="Xi L."/>
            <person name="Xin Y."/>
            <person name="Zhou J."/>
            <person name="Deng J."/>
            <person name="Jiang H."/>
            <person name="Liu Y."/>
            <person name="Qu J."/>
            <person name="Song X.-Z."/>
            <person name="Zhang L."/>
            <person name="Villasana D."/>
            <person name="Johnson A."/>
            <person name="Liu J."/>
            <person name="Liyanage D."/>
            <person name="Lorensuhewa L."/>
            <person name="Robinson T."/>
            <person name="Song A."/>
            <person name="Song B.-B."/>
            <person name="Dinh H."/>
            <person name="Thornton R."/>
            <person name="Coyle M."/>
            <person name="Francisco L."/>
            <person name="Jackson L."/>
            <person name="Javaid M."/>
            <person name="Korchina V."/>
            <person name="Kovar C."/>
            <person name="Mata R."/>
            <person name="Mathew T."/>
            <person name="Ngo R."/>
            <person name="Nguyen L."/>
            <person name="Nguyen N."/>
            <person name="Okwuonu G."/>
            <person name="Ongeri F."/>
            <person name="Pham C."/>
            <person name="Simmons D."/>
            <person name="Wilczek-Boney K."/>
            <person name="Hale W."/>
            <person name="Jakkamsetti A."/>
            <person name="Pham P."/>
            <person name="Ruth R."/>
            <person name="San Lucas F."/>
            <person name="Warren J."/>
            <person name="Zhang J."/>
            <person name="Zhao Z."/>
            <person name="Zhou C."/>
            <person name="Zhu D."/>
            <person name="Lee S."/>
            <person name="Bess C."/>
            <person name="Blankenburg K."/>
            <person name="Forbes L."/>
            <person name="Fu Q."/>
            <person name="Gubbala S."/>
            <person name="Hirani K."/>
            <person name="Jayaseelan J.C."/>
            <person name="Lara F."/>
            <person name="Munidasa M."/>
            <person name="Palculict T."/>
            <person name="Patil S."/>
            <person name="Pu L.-L."/>
            <person name="Saada N."/>
            <person name="Tang L."/>
            <person name="Weissenberger G."/>
            <person name="Zhu Y."/>
            <person name="Hemphill L."/>
            <person name="Shang Y."/>
            <person name="Youmans B."/>
            <person name="Ayvaz T."/>
            <person name="Ross M."/>
            <person name="Santibanez J."/>
            <person name="Aqrawi P."/>
            <person name="Gross S."/>
            <person name="Joshi V."/>
            <person name="Fowler G."/>
            <person name="Nazareth L."/>
            <person name="Reid J."/>
            <person name="Worley K."/>
            <person name="Petrosino J."/>
            <person name="Highlander S."/>
            <person name="Gibbs R."/>
        </authorList>
    </citation>
    <scope>NUCLEOTIDE SEQUENCE [LARGE SCALE GENOMIC DNA]</scope>
    <source>
        <strain evidence="1 2">DSM 15829</strain>
    </source>
</reference>
<dbReference type="EMBL" id="ACGK02000002">
    <property type="protein sequence ID" value="EGF23013.1"/>
    <property type="molecule type" value="Genomic_DNA"/>
</dbReference>
<gene>
    <name evidence="1" type="ORF">HMPREF0091_11008</name>
</gene>
<proteinExistence type="predicted"/>
<sequence length="65" mass="7659">MYDITNLRYKRKLDKIGRKDGAPKLKKNIGYVKNRTIQTTQKKKQISTDTCFLKRIKTALLHKHA</sequence>
<evidence type="ECO:0000313" key="2">
    <source>
        <dbReference type="Proteomes" id="UP000005947"/>
    </source>
</evidence>
<organism evidence="1 2">
    <name type="scientific">Fannyhessea vaginae DSM 15829</name>
    <dbReference type="NCBI Taxonomy" id="525256"/>
    <lineage>
        <taxon>Bacteria</taxon>
        <taxon>Bacillati</taxon>
        <taxon>Actinomycetota</taxon>
        <taxon>Coriobacteriia</taxon>
        <taxon>Coriobacteriales</taxon>
        <taxon>Atopobiaceae</taxon>
        <taxon>Fannyhessea</taxon>
    </lineage>
</organism>
<evidence type="ECO:0000313" key="1">
    <source>
        <dbReference type="EMBL" id="EGF23013.1"/>
    </source>
</evidence>
<name>F1T6A8_9ACTN</name>
<accession>F1T6A8</accession>
<comment type="caution">
    <text evidence="1">The sequence shown here is derived from an EMBL/GenBank/DDBJ whole genome shotgun (WGS) entry which is preliminary data.</text>
</comment>
<protein>
    <submittedName>
        <fullName evidence="1">Uncharacterized protein</fullName>
    </submittedName>
</protein>
<keyword evidence="2" id="KW-1185">Reference proteome</keyword>